<name>A0A397W355_9GLOM</name>
<proteinExistence type="predicted"/>
<reference evidence="1 2" key="1">
    <citation type="submission" date="2018-06" db="EMBL/GenBank/DDBJ databases">
        <title>Comparative genomics reveals the genomic features of Rhizophagus irregularis, R. cerebriforme, R. diaphanum and Gigaspora rosea, and their symbiotic lifestyle signature.</title>
        <authorList>
            <person name="Morin E."/>
            <person name="San Clemente H."/>
            <person name="Chen E.C.H."/>
            <person name="De La Providencia I."/>
            <person name="Hainaut M."/>
            <person name="Kuo A."/>
            <person name="Kohler A."/>
            <person name="Murat C."/>
            <person name="Tang N."/>
            <person name="Roy S."/>
            <person name="Loubradou J."/>
            <person name="Henrissat B."/>
            <person name="Grigoriev I.V."/>
            <person name="Corradi N."/>
            <person name="Roux C."/>
            <person name="Martin F.M."/>
        </authorList>
    </citation>
    <scope>NUCLEOTIDE SEQUENCE [LARGE SCALE GENOMIC DNA]</scope>
    <source>
        <strain evidence="1 2">DAOM 194757</strain>
    </source>
</reference>
<accession>A0A397W355</accession>
<dbReference type="EMBL" id="QKWP01000044">
    <property type="protein sequence ID" value="RIB29185.1"/>
    <property type="molecule type" value="Genomic_DNA"/>
</dbReference>
<organism evidence="1 2">
    <name type="scientific">Gigaspora rosea</name>
    <dbReference type="NCBI Taxonomy" id="44941"/>
    <lineage>
        <taxon>Eukaryota</taxon>
        <taxon>Fungi</taxon>
        <taxon>Fungi incertae sedis</taxon>
        <taxon>Mucoromycota</taxon>
        <taxon>Glomeromycotina</taxon>
        <taxon>Glomeromycetes</taxon>
        <taxon>Diversisporales</taxon>
        <taxon>Gigasporaceae</taxon>
        <taxon>Gigaspora</taxon>
    </lineage>
</organism>
<dbReference type="AlphaFoldDB" id="A0A397W355"/>
<comment type="caution">
    <text evidence="1">The sequence shown here is derived from an EMBL/GenBank/DDBJ whole genome shotgun (WGS) entry which is preliminary data.</text>
</comment>
<keyword evidence="2" id="KW-1185">Reference proteome</keyword>
<sequence>MPKEGIVVKVKPYRQILGLNLWNDISTRFMASNAPIISTILPAHKKTPVQLLEVEMNLLVKHLIDYVMINLKL</sequence>
<protein>
    <submittedName>
        <fullName evidence="1">Uncharacterized protein</fullName>
    </submittedName>
</protein>
<dbReference type="Proteomes" id="UP000266673">
    <property type="component" value="Unassembled WGS sequence"/>
</dbReference>
<evidence type="ECO:0000313" key="2">
    <source>
        <dbReference type="Proteomes" id="UP000266673"/>
    </source>
</evidence>
<gene>
    <name evidence="1" type="ORF">C2G38_2156021</name>
</gene>
<evidence type="ECO:0000313" key="1">
    <source>
        <dbReference type="EMBL" id="RIB29185.1"/>
    </source>
</evidence>
<dbReference type="OrthoDB" id="2473514at2759"/>